<dbReference type="InterPro" id="IPR036397">
    <property type="entry name" value="RNaseH_sf"/>
</dbReference>
<evidence type="ECO:0000313" key="4">
    <source>
        <dbReference type="Proteomes" id="UP001151760"/>
    </source>
</evidence>
<dbReference type="Proteomes" id="UP001151760">
    <property type="component" value="Unassembled WGS sequence"/>
</dbReference>
<accession>A0ABQ5G0F4</accession>
<dbReference type="SUPFAM" id="SSF53098">
    <property type="entry name" value="Ribonuclease H-like"/>
    <property type="match status" value="1"/>
</dbReference>
<dbReference type="InterPro" id="IPR012337">
    <property type="entry name" value="RNaseH-like_sf"/>
</dbReference>
<dbReference type="InterPro" id="IPR041588">
    <property type="entry name" value="Integrase_H2C2"/>
</dbReference>
<evidence type="ECO:0000256" key="1">
    <source>
        <dbReference type="SAM" id="MobiDB-lite"/>
    </source>
</evidence>
<sequence length="141" mass="16070">MSMTIQSSVKVKKLAAQSEASKVENVPAEMLHGLDQQMETKEDGGVDKTYYDFRGMYWWPCMKKDIATYVRDSLTCSKIVERHGVPVSIISDRDGRFTLRFWQTLQKALGTWLNMSTAYHPQTDGQSESTIQTLEDSSEHV</sequence>
<evidence type="ECO:0000259" key="2">
    <source>
        <dbReference type="PROSITE" id="PS50994"/>
    </source>
</evidence>
<gene>
    <name evidence="3" type="ORF">Tco_1028348</name>
</gene>
<keyword evidence="4" id="KW-1185">Reference proteome</keyword>
<dbReference type="PANTHER" id="PTHR37984">
    <property type="entry name" value="PROTEIN CBG26694"/>
    <property type="match status" value="1"/>
</dbReference>
<dbReference type="EMBL" id="BQNB010017954">
    <property type="protein sequence ID" value="GJT69062.1"/>
    <property type="molecule type" value="Genomic_DNA"/>
</dbReference>
<keyword evidence="3" id="KW-0548">Nucleotidyltransferase</keyword>
<reference evidence="3" key="1">
    <citation type="journal article" date="2022" name="Int. J. Mol. Sci.">
        <title>Draft Genome of Tanacetum Coccineum: Genomic Comparison of Closely Related Tanacetum-Family Plants.</title>
        <authorList>
            <person name="Yamashiro T."/>
            <person name="Shiraishi A."/>
            <person name="Nakayama K."/>
            <person name="Satake H."/>
        </authorList>
    </citation>
    <scope>NUCLEOTIDE SEQUENCE</scope>
</reference>
<comment type="caution">
    <text evidence="3">The sequence shown here is derived from an EMBL/GenBank/DDBJ whole genome shotgun (WGS) entry which is preliminary data.</text>
</comment>
<dbReference type="InterPro" id="IPR050951">
    <property type="entry name" value="Retrovirus_Pol_polyprotein"/>
</dbReference>
<reference evidence="3" key="2">
    <citation type="submission" date="2022-01" db="EMBL/GenBank/DDBJ databases">
        <authorList>
            <person name="Yamashiro T."/>
            <person name="Shiraishi A."/>
            <person name="Satake H."/>
            <person name="Nakayama K."/>
        </authorList>
    </citation>
    <scope>NUCLEOTIDE SEQUENCE</scope>
</reference>
<proteinExistence type="predicted"/>
<keyword evidence="3" id="KW-0808">Transferase</keyword>
<keyword evidence="3" id="KW-0695">RNA-directed DNA polymerase</keyword>
<dbReference type="PANTHER" id="PTHR37984:SF5">
    <property type="entry name" value="PROTEIN NYNRIN-LIKE"/>
    <property type="match status" value="1"/>
</dbReference>
<dbReference type="PROSITE" id="PS50994">
    <property type="entry name" value="INTEGRASE"/>
    <property type="match status" value="1"/>
</dbReference>
<evidence type="ECO:0000313" key="3">
    <source>
        <dbReference type="EMBL" id="GJT69062.1"/>
    </source>
</evidence>
<dbReference type="Pfam" id="PF17921">
    <property type="entry name" value="Integrase_H2C2"/>
    <property type="match status" value="1"/>
</dbReference>
<dbReference type="Gene3D" id="3.30.420.10">
    <property type="entry name" value="Ribonuclease H-like superfamily/Ribonuclease H"/>
    <property type="match status" value="1"/>
</dbReference>
<dbReference type="InterPro" id="IPR001584">
    <property type="entry name" value="Integrase_cat-core"/>
</dbReference>
<dbReference type="GO" id="GO:0003964">
    <property type="term" value="F:RNA-directed DNA polymerase activity"/>
    <property type="evidence" value="ECO:0007669"/>
    <property type="project" value="UniProtKB-KW"/>
</dbReference>
<feature type="region of interest" description="Disordered" evidence="1">
    <location>
        <begin position="120"/>
        <end position="141"/>
    </location>
</feature>
<feature type="domain" description="Integrase catalytic" evidence="2">
    <location>
        <begin position="79"/>
        <end position="141"/>
    </location>
</feature>
<feature type="compositionally biased region" description="Polar residues" evidence="1">
    <location>
        <begin position="120"/>
        <end position="135"/>
    </location>
</feature>
<organism evidence="3 4">
    <name type="scientific">Tanacetum coccineum</name>
    <dbReference type="NCBI Taxonomy" id="301880"/>
    <lineage>
        <taxon>Eukaryota</taxon>
        <taxon>Viridiplantae</taxon>
        <taxon>Streptophyta</taxon>
        <taxon>Embryophyta</taxon>
        <taxon>Tracheophyta</taxon>
        <taxon>Spermatophyta</taxon>
        <taxon>Magnoliopsida</taxon>
        <taxon>eudicotyledons</taxon>
        <taxon>Gunneridae</taxon>
        <taxon>Pentapetalae</taxon>
        <taxon>asterids</taxon>
        <taxon>campanulids</taxon>
        <taxon>Asterales</taxon>
        <taxon>Asteraceae</taxon>
        <taxon>Asteroideae</taxon>
        <taxon>Anthemideae</taxon>
        <taxon>Anthemidinae</taxon>
        <taxon>Tanacetum</taxon>
    </lineage>
</organism>
<name>A0ABQ5G0F4_9ASTR</name>
<protein>
    <submittedName>
        <fullName evidence="3">Reverse transcriptase domain-containing protein</fullName>
    </submittedName>
</protein>